<dbReference type="InterPro" id="IPR018712">
    <property type="entry name" value="Tle1-like_cat"/>
</dbReference>
<name>A0A246G728_9FLAO</name>
<organism evidence="3 4">
    <name type="scientific">Flavobacterium columnare</name>
    <dbReference type="NCBI Taxonomy" id="996"/>
    <lineage>
        <taxon>Bacteria</taxon>
        <taxon>Pseudomonadati</taxon>
        <taxon>Bacteroidota</taxon>
        <taxon>Flavobacteriia</taxon>
        <taxon>Flavobacteriales</taxon>
        <taxon>Flavobacteriaceae</taxon>
        <taxon>Flavobacterium</taxon>
    </lineage>
</organism>
<accession>A0A246G728</accession>
<dbReference type="Pfam" id="PF09994">
    <property type="entry name" value="T6SS_Tle1-like_cat"/>
    <property type="match status" value="1"/>
</dbReference>
<comment type="caution">
    <text evidence="3">The sequence shown here is derived from an EMBL/GenBank/DDBJ whole genome shotgun (WGS) entry which is preliminary data.</text>
</comment>
<feature type="compositionally biased region" description="Polar residues" evidence="1">
    <location>
        <begin position="31"/>
        <end position="41"/>
    </location>
</feature>
<feature type="region of interest" description="Disordered" evidence="1">
    <location>
        <begin position="30"/>
        <end position="51"/>
    </location>
</feature>
<dbReference type="EMBL" id="MTCY01000101">
    <property type="protein sequence ID" value="OWP74092.1"/>
    <property type="molecule type" value="Genomic_DNA"/>
</dbReference>
<evidence type="ECO:0000313" key="3">
    <source>
        <dbReference type="EMBL" id="OWP74092.1"/>
    </source>
</evidence>
<proteinExistence type="predicted"/>
<evidence type="ECO:0000313" key="4">
    <source>
        <dbReference type="Proteomes" id="UP000198034"/>
    </source>
</evidence>
<feature type="domain" description="T6SS Phospholipase effector Tle1-like catalytic" evidence="2">
    <location>
        <begin position="25"/>
        <end position="316"/>
    </location>
</feature>
<protein>
    <recommendedName>
        <fullName evidence="2">T6SS Phospholipase effector Tle1-like catalytic domain-containing protein</fullName>
    </recommendedName>
</protein>
<dbReference type="PANTHER" id="PTHR33840">
    <property type="match status" value="1"/>
</dbReference>
<reference evidence="3 4" key="1">
    <citation type="journal article" date="2017" name="Infect. Genet. Evol.">
        <title>Comparative genome analysis of fish pathogen Flavobacterium columnare reveals extensive sequence diversity within the species.</title>
        <authorList>
            <person name="Kayansamruaj P."/>
            <person name="Dong H.T."/>
            <person name="Hirono I."/>
            <person name="Kondo H."/>
            <person name="Senapin S."/>
            <person name="Rodkhum C."/>
        </authorList>
    </citation>
    <scope>NUCLEOTIDE SEQUENCE [LARGE SCALE GENOMIC DNA]</scope>
    <source>
        <strain evidence="3 4">1214</strain>
    </source>
</reference>
<gene>
    <name evidence="3" type="ORF">BWK62_15065</name>
</gene>
<dbReference type="Proteomes" id="UP000198034">
    <property type="component" value="Unassembled WGS sequence"/>
</dbReference>
<dbReference type="AlphaFoldDB" id="A0A246G728"/>
<evidence type="ECO:0000256" key="1">
    <source>
        <dbReference type="SAM" id="MobiDB-lite"/>
    </source>
</evidence>
<sequence length="520" mass="59704">MSIVYGNYTPPPPPEPSKEEVNIRIGVFFDGTSNNRTNTNARVAPKEQKEKDAYKKYGGGDSSYENDLSNVARLEPFYKETDAYTTKVYIEGIGTEDLKDDQVYFSSKGVSMGTGPTGVRAKVRKGCEKVVEQINNLKKRKKINSLTLDVYGFSRGSAAARNFVHEVTKGSYLPIPVNTNNETHGSTESYTDYDGFSTKRRTIFPARGHLGLKLEELKIEIDRVVVRFVGLYDTVSSYDPTNPTYGPNFKNDVKELDLNSISRAKRIVHLIAEDEHRENFMVTSIKAALRVKVATGNEYVLPGVHSDIGGSYVHGKGEEIQLMDFDNTIGDGYDDEEYDKILMNDRNHLIEQGWFTPDEVSKKPNTWHETFATRKSISNRYSYVTLHILSELGNKNYADMFVMEKLYDKYKLPNGTENKYFTVDLNQVKKRLLDYIEGQKPPMKYYTNKELKNKKELLDKGKITTEQYNIMVNDHNMLMKLRNRYFHFSARTGEIGYEPHYKFKDKYHIMRLRETAKGSE</sequence>
<evidence type="ECO:0000259" key="2">
    <source>
        <dbReference type="Pfam" id="PF09994"/>
    </source>
</evidence>
<dbReference type="PANTHER" id="PTHR33840:SF1">
    <property type="entry name" value="TLE1 PHOSPHOLIPASE DOMAIN-CONTAINING PROTEIN"/>
    <property type="match status" value="1"/>
</dbReference>